<dbReference type="SUPFAM" id="SSF64288">
    <property type="entry name" value="Chorismate lyase-like"/>
    <property type="match status" value="1"/>
</dbReference>
<sequence length="239" mass="25130">MGRSPIWKSIADTLAAEIAGSHYHPGDRLPSEAVLAARFGVNRHTVRHALAALAEAGTVRSRRGAGVFVAARPTDYPLGRRVRFHQNVVASGRAPSRRLTLTETRGANAQEAEALHLAPGAMVHAVEGVSLVDGQPVAVFRSVFDAGRFPDLLRHVAAIPSITAALAECGLTDYTRASTRLTAELAPATMALALEVAEGAPVLRSVAVNVDTAGVPVEHGTTWFAGDRVTLTLRPEDGG</sequence>
<dbReference type="PRINTS" id="PR00035">
    <property type="entry name" value="HTHGNTR"/>
</dbReference>
<organism evidence="5 6">
    <name type="scientific">Paracoccus methylovorus</name>
    <dbReference type="NCBI Taxonomy" id="2812658"/>
    <lineage>
        <taxon>Bacteria</taxon>
        <taxon>Pseudomonadati</taxon>
        <taxon>Pseudomonadota</taxon>
        <taxon>Alphaproteobacteria</taxon>
        <taxon>Rhodobacterales</taxon>
        <taxon>Paracoccaceae</taxon>
        <taxon>Paracoccus</taxon>
    </lineage>
</organism>
<dbReference type="Pfam" id="PF07702">
    <property type="entry name" value="UTRA"/>
    <property type="match status" value="1"/>
</dbReference>
<dbReference type="InterPro" id="IPR011663">
    <property type="entry name" value="UTRA"/>
</dbReference>
<evidence type="ECO:0000313" key="6">
    <source>
        <dbReference type="Proteomes" id="UP000663629"/>
    </source>
</evidence>
<dbReference type="PROSITE" id="PS50949">
    <property type="entry name" value="HTH_GNTR"/>
    <property type="match status" value="1"/>
</dbReference>
<dbReference type="NCBIfam" id="TIGR02325">
    <property type="entry name" value="C_P_lyase_phnF"/>
    <property type="match status" value="1"/>
</dbReference>
<dbReference type="InterPro" id="IPR050679">
    <property type="entry name" value="Bact_HTH_transcr_reg"/>
</dbReference>
<dbReference type="PANTHER" id="PTHR44846:SF1">
    <property type="entry name" value="MANNOSYL-D-GLYCERATE TRANSPORT_METABOLISM SYSTEM REPRESSOR MNGR-RELATED"/>
    <property type="match status" value="1"/>
</dbReference>
<keyword evidence="6" id="KW-1185">Reference proteome</keyword>
<evidence type="ECO:0000313" key="5">
    <source>
        <dbReference type="EMBL" id="QRZ14576.1"/>
    </source>
</evidence>
<accession>A0ABX7JK19</accession>
<dbReference type="RefSeq" id="WP_205295554.1">
    <property type="nucleotide sequence ID" value="NZ_CP070369.1"/>
</dbReference>
<dbReference type="SMART" id="SM00345">
    <property type="entry name" value="HTH_GNTR"/>
    <property type="match status" value="1"/>
</dbReference>
<dbReference type="InterPro" id="IPR000524">
    <property type="entry name" value="Tscrpt_reg_HTH_GntR"/>
</dbReference>
<name>A0ABX7JK19_9RHOB</name>
<feature type="domain" description="HTH gntR-type" evidence="4">
    <location>
        <begin position="4"/>
        <end position="72"/>
    </location>
</feature>
<dbReference type="Pfam" id="PF00392">
    <property type="entry name" value="GntR"/>
    <property type="match status" value="1"/>
</dbReference>
<dbReference type="Gene3D" id="1.10.10.10">
    <property type="entry name" value="Winged helix-like DNA-binding domain superfamily/Winged helix DNA-binding domain"/>
    <property type="match status" value="1"/>
</dbReference>
<dbReference type="InterPro" id="IPR036388">
    <property type="entry name" value="WH-like_DNA-bd_sf"/>
</dbReference>
<dbReference type="EMBL" id="CP070369">
    <property type="protein sequence ID" value="QRZ14576.1"/>
    <property type="molecule type" value="Genomic_DNA"/>
</dbReference>
<keyword evidence="5" id="KW-0614">Plasmid</keyword>
<dbReference type="Proteomes" id="UP000663629">
    <property type="component" value="Plasmid p1"/>
</dbReference>
<dbReference type="InterPro" id="IPR028978">
    <property type="entry name" value="Chorismate_lyase_/UTRA_dom_sf"/>
</dbReference>
<dbReference type="CDD" id="cd07377">
    <property type="entry name" value="WHTH_GntR"/>
    <property type="match status" value="1"/>
</dbReference>
<reference evidence="5 6" key="1">
    <citation type="submission" date="2021-02" db="EMBL/GenBank/DDBJ databases">
        <title>Paracoccus methylovroum sp.nov., a new methanol and methylamine utilizing methylotrophic denitrifer.</title>
        <authorList>
            <person name="Timsy T."/>
            <person name="Behrendt U."/>
            <person name="Ulrich A."/>
            <person name="Spanner T."/>
            <person name="Foesel B.U."/>
            <person name="Horn M.A."/>
            <person name="Kolb S."/>
        </authorList>
    </citation>
    <scope>NUCLEOTIDE SEQUENCE [LARGE SCALE GENOMIC DNA]</scope>
    <source>
        <strain evidence="5 6">H4-D09</strain>
        <plasmid evidence="5 6">p1</plasmid>
    </source>
</reference>
<dbReference type="Gene3D" id="3.40.1410.10">
    <property type="entry name" value="Chorismate lyase-like"/>
    <property type="match status" value="1"/>
</dbReference>
<evidence type="ECO:0000256" key="1">
    <source>
        <dbReference type="ARBA" id="ARBA00023015"/>
    </source>
</evidence>
<evidence type="ECO:0000256" key="3">
    <source>
        <dbReference type="ARBA" id="ARBA00023163"/>
    </source>
</evidence>
<keyword evidence="2" id="KW-0238">DNA-binding</keyword>
<keyword evidence="3" id="KW-0804">Transcription</keyword>
<gene>
    <name evidence="5" type="primary">phnF</name>
    <name evidence="5" type="ORF">JWJ88_11845</name>
</gene>
<dbReference type="InterPro" id="IPR012702">
    <property type="entry name" value="CP_lyase_PhnF"/>
</dbReference>
<proteinExistence type="predicted"/>
<dbReference type="PANTHER" id="PTHR44846">
    <property type="entry name" value="MANNOSYL-D-GLYCERATE TRANSPORT/METABOLISM SYSTEM REPRESSOR MNGR-RELATED"/>
    <property type="match status" value="1"/>
</dbReference>
<protein>
    <submittedName>
        <fullName evidence="5">Phosphonate metabolism transcriptional regulator PhnF</fullName>
    </submittedName>
</protein>
<dbReference type="SMART" id="SM00866">
    <property type="entry name" value="UTRA"/>
    <property type="match status" value="1"/>
</dbReference>
<geneLocation type="plasmid" evidence="5 6">
    <name>p1</name>
</geneLocation>
<dbReference type="InterPro" id="IPR036390">
    <property type="entry name" value="WH_DNA-bd_sf"/>
</dbReference>
<evidence type="ECO:0000259" key="4">
    <source>
        <dbReference type="PROSITE" id="PS50949"/>
    </source>
</evidence>
<dbReference type="SUPFAM" id="SSF46785">
    <property type="entry name" value="Winged helix' DNA-binding domain"/>
    <property type="match status" value="1"/>
</dbReference>
<keyword evidence="1" id="KW-0805">Transcription regulation</keyword>
<evidence type="ECO:0000256" key="2">
    <source>
        <dbReference type="ARBA" id="ARBA00023125"/>
    </source>
</evidence>